<accession>A0A1R3I9L5</accession>
<dbReference type="AlphaFoldDB" id="A0A1R3I9L5"/>
<dbReference type="Proteomes" id="UP000187203">
    <property type="component" value="Unassembled WGS sequence"/>
</dbReference>
<name>A0A1R3I9L5_9ROSI</name>
<keyword evidence="2" id="KW-1185">Reference proteome</keyword>
<comment type="caution">
    <text evidence="1">The sequence shown here is derived from an EMBL/GenBank/DDBJ whole genome shotgun (WGS) entry which is preliminary data.</text>
</comment>
<sequence>MEVTDEQDSKQLPKVLLSTRKLSPLAYGNLAVKG</sequence>
<organism evidence="1 2">
    <name type="scientific">Corchorus olitorius</name>
    <dbReference type="NCBI Taxonomy" id="93759"/>
    <lineage>
        <taxon>Eukaryota</taxon>
        <taxon>Viridiplantae</taxon>
        <taxon>Streptophyta</taxon>
        <taxon>Embryophyta</taxon>
        <taxon>Tracheophyta</taxon>
        <taxon>Spermatophyta</taxon>
        <taxon>Magnoliopsida</taxon>
        <taxon>eudicotyledons</taxon>
        <taxon>Gunneridae</taxon>
        <taxon>Pentapetalae</taxon>
        <taxon>rosids</taxon>
        <taxon>malvids</taxon>
        <taxon>Malvales</taxon>
        <taxon>Malvaceae</taxon>
        <taxon>Grewioideae</taxon>
        <taxon>Apeibeae</taxon>
        <taxon>Corchorus</taxon>
    </lineage>
</organism>
<evidence type="ECO:0000313" key="2">
    <source>
        <dbReference type="Proteomes" id="UP000187203"/>
    </source>
</evidence>
<gene>
    <name evidence="1" type="ORF">COLO4_24481</name>
</gene>
<evidence type="ECO:0000313" key="1">
    <source>
        <dbReference type="EMBL" id="OMO79277.1"/>
    </source>
</evidence>
<proteinExistence type="predicted"/>
<protein>
    <submittedName>
        <fullName evidence="1">Uncharacterized protein</fullName>
    </submittedName>
</protein>
<dbReference type="EMBL" id="AWUE01018596">
    <property type="protein sequence ID" value="OMO79277.1"/>
    <property type="molecule type" value="Genomic_DNA"/>
</dbReference>
<reference evidence="2" key="1">
    <citation type="submission" date="2013-09" db="EMBL/GenBank/DDBJ databases">
        <title>Corchorus olitorius genome sequencing.</title>
        <authorList>
            <person name="Alam M."/>
            <person name="Haque M.S."/>
            <person name="Islam M.S."/>
            <person name="Emdad E.M."/>
            <person name="Islam M.M."/>
            <person name="Ahmed B."/>
            <person name="Halim A."/>
            <person name="Hossen Q.M.M."/>
            <person name="Hossain M.Z."/>
            <person name="Ahmed R."/>
            <person name="Khan M.M."/>
            <person name="Islam R."/>
            <person name="Rashid M.M."/>
            <person name="Khan S.A."/>
            <person name="Rahman M.S."/>
            <person name="Alam M."/>
            <person name="Yahiya A.S."/>
            <person name="Khan M.S."/>
            <person name="Azam M.S."/>
            <person name="Haque T."/>
            <person name="Lashkar M.Z.H."/>
            <person name="Akhand A.I."/>
            <person name="Morshed G."/>
            <person name="Roy S."/>
            <person name="Uddin K.S."/>
            <person name="Rabeya T."/>
            <person name="Hossain A.S."/>
            <person name="Chowdhury A."/>
            <person name="Snigdha A.R."/>
            <person name="Mortoza M.S."/>
            <person name="Matin S.A."/>
            <person name="Hoque S.M.E."/>
            <person name="Islam M.K."/>
            <person name="Roy D.K."/>
            <person name="Haider R."/>
            <person name="Moosa M.M."/>
            <person name="Elias S.M."/>
            <person name="Hasan A.M."/>
            <person name="Jahan S."/>
            <person name="Shafiuddin M."/>
            <person name="Mahmood N."/>
            <person name="Shommy N.S."/>
        </authorList>
    </citation>
    <scope>NUCLEOTIDE SEQUENCE [LARGE SCALE GENOMIC DNA]</scope>
    <source>
        <strain evidence="2">cv. O-4</strain>
    </source>
</reference>